<dbReference type="InterPro" id="IPR008465">
    <property type="entry name" value="DAG1_C"/>
</dbReference>
<keyword evidence="26" id="KW-1185">Reference proteome</keyword>
<keyword evidence="21" id="KW-0812">Transmembrane</keyword>
<dbReference type="InterPro" id="IPR015919">
    <property type="entry name" value="Cadherin-like_sf"/>
</dbReference>
<evidence type="ECO:0000259" key="23">
    <source>
        <dbReference type="PROSITE" id="PS51699"/>
    </source>
</evidence>
<dbReference type="STRING" id="6336.A0A0V0RMW9"/>
<dbReference type="InterPro" id="IPR030398">
    <property type="entry name" value="SEA_DG_dom"/>
</dbReference>
<dbReference type="PROSITE" id="PS51699">
    <property type="entry name" value="SEA_DG"/>
    <property type="match status" value="1"/>
</dbReference>
<evidence type="ECO:0000256" key="9">
    <source>
        <dbReference type="ARBA" id="ARBA00022833"/>
    </source>
</evidence>
<dbReference type="CDD" id="cd11303">
    <property type="entry name" value="Dystroglycan_repeat"/>
    <property type="match status" value="1"/>
</dbReference>
<dbReference type="GO" id="GO:0043236">
    <property type="term" value="F:laminin binding"/>
    <property type="evidence" value="ECO:0007669"/>
    <property type="project" value="TreeGrafter"/>
</dbReference>
<evidence type="ECO:0000256" key="1">
    <source>
        <dbReference type="ARBA" id="ARBA00004135"/>
    </source>
</evidence>
<dbReference type="InterPro" id="IPR024766">
    <property type="entry name" value="Znf_RING_H2"/>
</dbReference>
<dbReference type="PROSITE" id="PS50089">
    <property type="entry name" value="ZF_RING_2"/>
    <property type="match status" value="1"/>
</dbReference>
<comment type="pathway">
    <text evidence="4">Protein modification; protein ubiquitination.</text>
</comment>
<evidence type="ECO:0000256" key="19">
    <source>
        <dbReference type="PROSITE-ProRule" id="PRU00175"/>
    </source>
</evidence>
<comment type="subcellular location">
    <subcellularLocation>
        <location evidence="1">Cell membrane</location>
        <location evidence="1">Sarcolemma</location>
    </subcellularLocation>
    <subcellularLocation>
        <location evidence="3">Nucleus</location>
        <location evidence="3">Nucleoplasm</location>
    </subcellularLocation>
    <subcellularLocation>
        <location evidence="18">Postsynaptic cell membrane</location>
    </subcellularLocation>
    <subcellularLocation>
        <location evidence="2">Secreted</location>
        <location evidence="2">Extracellular space</location>
    </subcellularLocation>
</comment>
<evidence type="ECO:0000256" key="20">
    <source>
        <dbReference type="SAM" id="MobiDB-lite"/>
    </source>
</evidence>
<organism evidence="24 26">
    <name type="scientific">Trichinella nelsoni</name>
    <dbReference type="NCBI Taxonomy" id="6336"/>
    <lineage>
        <taxon>Eukaryota</taxon>
        <taxon>Metazoa</taxon>
        <taxon>Ecdysozoa</taxon>
        <taxon>Nematoda</taxon>
        <taxon>Enoplea</taxon>
        <taxon>Dorylaimia</taxon>
        <taxon>Trichinellida</taxon>
        <taxon>Trichinellidae</taxon>
        <taxon>Trichinella</taxon>
    </lineage>
</organism>
<keyword evidence="21" id="KW-0472">Membrane</keyword>
<evidence type="ECO:0000256" key="5">
    <source>
        <dbReference type="ARBA" id="ARBA00022553"/>
    </source>
</evidence>
<dbReference type="SUPFAM" id="SSF57850">
    <property type="entry name" value="RING/U-box"/>
    <property type="match status" value="1"/>
</dbReference>
<dbReference type="GO" id="GO:0007411">
    <property type="term" value="P:axon guidance"/>
    <property type="evidence" value="ECO:0007669"/>
    <property type="project" value="TreeGrafter"/>
</dbReference>
<evidence type="ECO:0000256" key="13">
    <source>
        <dbReference type="ARBA" id="ARBA00023567"/>
    </source>
</evidence>
<evidence type="ECO:0000256" key="8">
    <source>
        <dbReference type="ARBA" id="ARBA00022786"/>
    </source>
</evidence>
<evidence type="ECO:0000313" key="25">
    <source>
        <dbReference type="EMBL" id="KRX16104.1"/>
    </source>
</evidence>
<dbReference type="GO" id="GO:0042383">
    <property type="term" value="C:sarcolemma"/>
    <property type="evidence" value="ECO:0007669"/>
    <property type="project" value="UniProtKB-SubCell"/>
</dbReference>
<evidence type="ECO:0000256" key="12">
    <source>
        <dbReference type="ARBA" id="ARBA00023257"/>
    </source>
</evidence>
<dbReference type="EMBL" id="JYDL01000114">
    <property type="protein sequence ID" value="KRX16104.1"/>
    <property type="molecule type" value="Genomic_DNA"/>
</dbReference>
<dbReference type="Gene3D" id="3.30.40.10">
    <property type="entry name" value="Zinc/RING finger domain, C3HC4 (zinc finger)"/>
    <property type="match status" value="1"/>
</dbReference>
<dbReference type="GO" id="GO:0045211">
    <property type="term" value="C:postsynaptic membrane"/>
    <property type="evidence" value="ECO:0007669"/>
    <property type="project" value="UniProtKB-SubCell"/>
</dbReference>
<keyword evidence="12" id="KW-0628">Postsynaptic cell membrane</keyword>
<feature type="region of interest" description="Disordered" evidence="20">
    <location>
        <begin position="670"/>
        <end position="706"/>
    </location>
</feature>
<dbReference type="Pfam" id="PF12678">
    <property type="entry name" value="zf-rbx1"/>
    <property type="match status" value="1"/>
</dbReference>
<evidence type="ECO:0000256" key="7">
    <source>
        <dbReference type="ARBA" id="ARBA00022771"/>
    </source>
</evidence>
<dbReference type="InterPro" id="IPR006644">
    <property type="entry name" value="Cadg"/>
</dbReference>
<dbReference type="PANTHER" id="PTHR21559:SF21">
    <property type="entry name" value="DYSTROGLYCAN 1"/>
    <property type="match status" value="1"/>
</dbReference>
<feature type="region of interest" description="Disordered" evidence="20">
    <location>
        <begin position="310"/>
        <end position="349"/>
    </location>
</feature>
<name>A0A0V0RMW9_9BILA</name>
<dbReference type="GO" id="GO:0008270">
    <property type="term" value="F:zinc ion binding"/>
    <property type="evidence" value="ECO:0007669"/>
    <property type="project" value="UniProtKB-KW"/>
</dbReference>
<proteinExistence type="predicted"/>
<comment type="function">
    <text evidence="13">The dystroglycan complex is involved in a number of processes including laminin and basement membrane assembly, sarcolemmal stability, cell survival, peripheral nerve myelination, nodal structure, cell migration, and epithelial polarization.</text>
</comment>
<dbReference type="EMBL" id="JYDL01000122">
    <property type="protein sequence ID" value="KRX15803.1"/>
    <property type="molecule type" value="Genomic_DNA"/>
</dbReference>
<dbReference type="InterPro" id="IPR013783">
    <property type="entry name" value="Ig-like_fold"/>
</dbReference>
<dbReference type="GO" id="GO:0005576">
    <property type="term" value="C:extracellular region"/>
    <property type="evidence" value="ECO:0007669"/>
    <property type="project" value="UniProtKB-SubCell"/>
</dbReference>
<feature type="domain" description="RING-type" evidence="22">
    <location>
        <begin position="740"/>
        <end position="785"/>
    </location>
</feature>
<dbReference type="Gene3D" id="2.60.40.10">
    <property type="entry name" value="Immunoglobulins"/>
    <property type="match status" value="2"/>
</dbReference>
<feature type="compositionally biased region" description="Polar residues" evidence="20">
    <location>
        <begin position="683"/>
        <end position="706"/>
    </location>
</feature>
<sequence>MSTTPDVATNSQNEHRQTGYYFISIEEDRTSAPSVVAAWLLATSSHAQYGLPDAVANVGRLFNYDLPNLDPATKFHQFSEIGGDGLPPWLEWDKKESTLAGVPMVSDNGPMYIAVKFANGSRDVFAIDVRDPDEPCDSTTTGTVERVYAILPMDVNLDQLLPAERVLLMKLANRSWSTVVPTGQLTLGNWRFFKTAQRIWSNADPLKPDLSIQDSEAVFYWTVACQMPLKANETKLIAQLAQQTQNTPTEKMQFLLPDFNKKITIRGLLLVKWEISNLRTKRQFDDDYSRYLASRFGHARFTTELYPQTTTTRRPFTFPPRRPPVQSIRPTSRIDYGSTTATTTSPTTSRFTATLRPVTTDRESPKIEVHLTRTTPIVTTSPFKLDENSRPKVQKSLGTVVCYKGVVCEVRIPDDTFYDREDGSTVMLELSLTALDGGNKSHSDWVYLDKLDRTLYGLNLNTGQWQYSLTATDSAGSAVSDAFAIQVVEPSHETDHAHYNHLFTVTLSEQLDKLSVHPTTLVKLVSKLAEFFGDLSPSAIVVRSLKSGSTVLEWSNGTLFDSACPRSDIGKLTSKMRRKGGGVKSDFYRFMKPEFTPEEGGNALMSTVLPAIIIIVLLVIAGVIACLYYRRSRSTAKKHEEVEKKFLSKGTPIIFPDEVDGDEECTATSPMLLKEDKPPTPMTELSSFQPTSLNGSSTPKSTKANNSTNSYAEITTATMWSWDILVDSCAVCRNSLMECCTECQAAQNYTENVDCVIAWGVCNHAFHLHCIARWVERRCVCPLDNIMWEYRSFSICCKYKMEVDEQTEERMSDEAGSQKKRFEIKKATYAYLIL</sequence>
<keyword evidence="9" id="KW-0862">Zinc</keyword>
<accession>A0A0V0RMW9</accession>
<evidence type="ECO:0000256" key="6">
    <source>
        <dbReference type="ARBA" id="ARBA00022723"/>
    </source>
</evidence>
<dbReference type="Proteomes" id="UP000054630">
    <property type="component" value="Unassembled WGS sequence"/>
</dbReference>
<dbReference type="InterPro" id="IPR013083">
    <property type="entry name" value="Znf_RING/FYVE/PHD"/>
</dbReference>
<evidence type="ECO:0000256" key="11">
    <source>
        <dbReference type="ARBA" id="ARBA00023242"/>
    </source>
</evidence>
<dbReference type="CDD" id="cd16485">
    <property type="entry name" value="mRING-H2-C3H2C2D_RBX1"/>
    <property type="match status" value="1"/>
</dbReference>
<dbReference type="GO" id="GO:0005654">
    <property type="term" value="C:nucleoplasm"/>
    <property type="evidence" value="ECO:0007669"/>
    <property type="project" value="UniProtKB-SubCell"/>
</dbReference>
<evidence type="ECO:0000313" key="26">
    <source>
        <dbReference type="Proteomes" id="UP000054630"/>
    </source>
</evidence>
<comment type="function">
    <text evidence="14">Transmembrane protein that plays important roles in connecting the extracellular matrix to the cytoskeleton. Acts as a cell adhesion receptor in both muscle and non-muscle tissues. Receptor for both DMD and UTRN and, through these interactions, scaffolds axin to the cytoskeleton. Also functions in cell adhesion-mediated signaling and implicated in cell polarity.</text>
</comment>
<feature type="domain" description="Peptidase S72" evidence="23">
    <location>
        <begin position="498"/>
        <end position="607"/>
    </location>
</feature>
<dbReference type="SUPFAM" id="SSF49313">
    <property type="entry name" value="Cadherin-like"/>
    <property type="match status" value="2"/>
</dbReference>
<evidence type="ECO:0000256" key="16">
    <source>
        <dbReference type="ARBA" id="ARBA00030092"/>
    </source>
</evidence>
<evidence type="ECO:0000256" key="10">
    <source>
        <dbReference type="ARBA" id="ARBA00023018"/>
    </source>
</evidence>
<evidence type="ECO:0000313" key="24">
    <source>
        <dbReference type="EMBL" id="KRX15803.1"/>
    </source>
</evidence>
<dbReference type="GO" id="GO:0002009">
    <property type="term" value="P:morphogenesis of an epithelium"/>
    <property type="evidence" value="ECO:0007669"/>
    <property type="project" value="TreeGrafter"/>
</dbReference>
<dbReference type="InterPro" id="IPR001841">
    <property type="entry name" value="Znf_RING"/>
</dbReference>
<keyword evidence="8" id="KW-0833">Ubl conjugation pathway</keyword>
<keyword evidence="11" id="KW-0539">Nucleus</keyword>
<dbReference type="GO" id="GO:0016011">
    <property type="term" value="C:dystroglycan complex"/>
    <property type="evidence" value="ECO:0007669"/>
    <property type="project" value="TreeGrafter"/>
</dbReference>
<comment type="caution">
    <text evidence="24">The sequence shown here is derived from an EMBL/GenBank/DDBJ whole genome shotgun (WGS) entry which is preliminary data.</text>
</comment>
<evidence type="ECO:0000256" key="2">
    <source>
        <dbReference type="ARBA" id="ARBA00004239"/>
    </source>
</evidence>
<keyword evidence="7 19" id="KW-0863">Zinc-finger</keyword>
<reference evidence="24 26" key="1">
    <citation type="submission" date="2015-01" db="EMBL/GenBank/DDBJ databases">
        <title>Evolution of Trichinella species and genotypes.</title>
        <authorList>
            <person name="Korhonen P.K."/>
            <person name="Edoardo P."/>
            <person name="Giuseppe L.R."/>
            <person name="Gasser R.B."/>
        </authorList>
    </citation>
    <scope>NUCLEOTIDE SEQUENCE [LARGE SCALE GENOMIC DNA]</scope>
    <source>
        <strain evidence="24">ISS37</strain>
    </source>
</reference>
<dbReference type="OrthoDB" id="5990676at2759"/>
<evidence type="ECO:0000256" key="18">
    <source>
        <dbReference type="ARBA" id="ARBA00034100"/>
    </source>
</evidence>
<keyword evidence="5" id="KW-0597">Phosphoprotein</keyword>
<dbReference type="GO" id="GO:0005509">
    <property type="term" value="F:calcium ion binding"/>
    <property type="evidence" value="ECO:0007669"/>
    <property type="project" value="InterPro"/>
</dbReference>
<evidence type="ECO:0000256" key="14">
    <source>
        <dbReference type="ARBA" id="ARBA00024991"/>
    </source>
</evidence>
<evidence type="ECO:0000256" key="4">
    <source>
        <dbReference type="ARBA" id="ARBA00004906"/>
    </source>
</evidence>
<evidence type="ECO:0000256" key="17">
    <source>
        <dbReference type="ARBA" id="ARBA00031034"/>
    </source>
</evidence>
<dbReference type="AlphaFoldDB" id="A0A0V0RMW9"/>
<feature type="transmembrane region" description="Helical" evidence="21">
    <location>
        <begin position="608"/>
        <end position="629"/>
    </location>
</feature>
<keyword evidence="10" id="KW-0770">Synapse</keyword>
<keyword evidence="6" id="KW-0479">Metal-binding</keyword>
<gene>
    <name evidence="24" type="primary">DAG1</name>
    <name evidence="25" type="ORF">T07_13654</name>
    <name evidence="24" type="ORF">T07_4187</name>
</gene>
<dbReference type="Pfam" id="PF05454">
    <property type="entry name" value="DAG1"/>
    <property type="match status" value="2"/>
</dbReference>
<feature type="compositionally biased region" description="Low complexity" evidence="20">
    <location>
        <begin position="338"/>
        <end position="349"/>
    </location>
</feature>
<dbReference type="GO" id="GO:0031461">
    <property type="term" value="C:cullin-RING ubiquitin ligase complex"/>
    <property type="evidence" value="ECO:0007669"/>
    <property type="project" value="UniProtKB-ARBA"/>
</dbReference>
<evidence type="ECO:0000259" key="22">
    <source>
        <dbReference type="PROSITE" id="PS50089"/>
    </source>
</evidence>
<keyword evidence="21" id="KW-1133">Transmembrane helix</keyword>
<dbReference type="PANTHER" id="PTHR21559">
    <property type="entry name" value="DYSTROGLYCAN-RELATED"/>
    <property type="match status" value="1"/>
</dbReference>
<dbReference type="GO" id="GO:0021675">
    <property type="term" value="P:nerve development"/>
    <property type="evidence" value="ECO:0007669"/>
    <property type="project" value="TreeGrafter"/>
</dbReference>
<evidence type="ECO:0000256" key="15">
    <source>
        <dbReference type="ARBA" id="ARBA00026224"/>
    </source>
</evidence>
<evidence type="ECO:0000256" key="21">
    <source>
        <dbReference type="SAM" id="Phobius"/>
    </source>
</evidence>
<protein>
    <recommendedName>
        <fullName evidence="15">Dystroglycan 1</fullName>
    </recommendedName>
    <alternativeName>
        <fullName evidence="17">Dystroglycan</fullName>
    </alternativeName>
    <alternativeName>
        <fullName evidence="16">Dystrophin-associated glycoprotein 1</fullName>
    </alternativeName>
</protein>
<evidence type="ECO:0000256" key="3">
    <source>
        <dbReference type="ARBA" id="ARBA00004642"/>
    </source>
</evidence>
<dbReference type="SMART" id="SM00736">
    <property type="entry name" value="CADG"/>
    <property type="match status" value="2"/>
</dbReference>